<name>I7K9X7_9CLOT</name>
<dbReference type="Gene3D" id="1.20.120.330">
    <property type="entry name" value="Nucleotidyltransferases domain 2"/>
    <property type="match status" value="1"/>
</dbReference>
<protein>
    <recommendedName>
        <fullName evidence="1">HEPN domain-containing protein</fullName>
    </recommendedName>
</protein>
<dbReference type="Proteomes" id="UP000007652">
    <property type="component" value="Unassembled WGS sequence"/>
</dbReference>
<dbReference type="AlphaFoldDB" id="I7K9X7"/>
<evidence type="ECO:0000313" key="2">
    <source>
        <dbReference type="EMBL" id="CCJ34472.1"/>
    </source>
</evidence>
<dbReference type="InterPro" id="IPR007842">
    <property type="entry name" value="HEPN_dom"/>
</dbReference>
<gene>
    <name evidence="2" type="ORF">CAAU_2389</name>
</gene>
<evidence type="ECO:0000313" key="3">
    <source>
        <dbReference type="Proteomes" id="UP000007652"/>
    </source>
</evidence>
<feature type="domain" description="HEPN" evidence="1">
    <location>
        <begin position="8"/>
        <end position="54"/>
    </location>
</feature>
<organism evidence="2 3">
    <name type="scientific">Caloramator australicus RC3</name>
    <dbReference type="NCBI Taxonomy" id="857293"/>
    <lineage>
        <taxon>Bacteria</taxon>
        <taxon>Bacillati</taxon>
        <taxon>Bacillota</taxon>
        <taxon>Clostridia</taxon>
        <taxon>Eubacteriales</taxon>
        <taxon>Clostridiaceae</taxon>
        <taxon>Caloramator</taxon>
    </lineage>
</organism>
<dbReference type="Pfam" id="PF05168">
    <property type="entry name" value="HEPN"/>
    <property type="match status" value="1"/>
</dbReference>
<accession>I7K9X7</accession>
<sequence>MNSKDIANEWFEFAEMDLNSAKFLLNMHPKPLEIICYHCQQSAERIKNFVLEKVKNYSEKF</sequence>
<proteinExistence type="predicted"/>
<dbReference type="STRING" id="857293.CAAU_2389"/>
<evidence type="ECO:0000259" key="1">
    <source>
        <dbReference type="Pfam" id="PF05168"/>
    </source>
</evidence>
<dbReference type="OrthoDB" id="9808176at2"/>
<dbReference type="EMBL" id="CAKP01000126">
    <property type="protein sequence ID" value="CCJ34472.1"/>
    <property type="molecule type" value="Genomic_DNA"/>
</dbReference>
<dbReference type="RefSeq" id="WP_008909721.1">
    <property type="nucleotide sequence ID" value="NZ_CAKP01000126.1"/>
</dbReference>
<dbReference type="eggNOG" id="COG2250">
    <property type="taxonomic scope" value="Bacteria"/>
</dbReference>
<comment type="caution">
    <text evidence="2">The sequence shown here is derived from an EMBL/GenBank/DDBJ whole genome shotgun (WGS) entry which is preliminary data.</text>
</comment>
<keyword evidence="3" id="KW-1185">Reference proteome</keyword>
<reference evidence="2 3" key="1">
    <citation type="journal article" date="2011" name="J. Bacteriol.">
        <title>Draft genome sequence of Caloramator australicus strain RC3T, a thermoanaerobe from the Great Artesian Basin of Australia.</title>
        <authorList>
            <person name="Ogg C.D."/>
            <person name="Patel B.K.C."/>
        </authorList>
    </citation>
    <scope>NUCLEOTIDE SEQUENCE [LARGE SCALE GENOMIC DNA]</scope>
    <source>
        <strain evidence="2 3">RC3</strain>
    </source>
</reference>